<name>A0A8T2SWT2_CERRI</name>
<accession>A0A8T2SWT2</accession>
<feature type="site" description="Transition state stabilizer" evidence="14">
    <location>
        <position position="61"/>
    </location>
</feature>
<keyword evidence="16" id="KW-0732">Signal</keyword>
<feature type="binding site" evidence="13">
    <location>
        <position position="192"/>
    </location>
    <ligand>
        <name>Ca(2+)</name>
        <dbReference type="ChEBI" id="CHEBI:29108"/>
        <label>2</label>
    </ligand>
</feature>
<evidence type="ECO:0000256" key="1">
    <source>
        <dbReference type="ARBA" id="ARBA00000189"/>
    </source>
</evidence>
<evidence type="ECO:0000256" key="15">
    <source>
        <dbReference type="PIRSR" id="PIRSR600823-5"/>
    </source>
</evidence>
<evidence type="ECO:0000256" key="13">
    <source>
        <dbReference type="PIRSR" id="PIRSR600823-3"/>
    </source>
</evidence>
<feature type="binding site" description="axial binding residue" evidence="13">
    <location>
        <position position="191"/>
    </location>
    <ligand>
        <name>heme b</name>
        <dbReference type="ChEBI" id="CHEBI:60344"/>
    </ligand>
    <ligandPart>
        <name>Fe</name>
        <dbReference type="ChEBI" id="CHEBI:18248"/>
    </ligandPart>
</feature>
<feature type="binding site" evidence="13">
    <location>
        <position position="73"/>
    </location>
    <ligand>
        <name>Ca(2+)</name>
        <dbReference type="ChEBI" id="CHEBI:29108"/>
        <label>1</label>
    </ligand>
</feature>
<sequence>MALSRCPRSLPLLWLLCFLFGQAAALSYDYYASTCPNVEDIVRSAMRGIFVDIRAPAAMIRLAFHDCQVDGCDASILLDQGSDGTAEIESPSNLGIHKLNAIDTVKNQLEAACPQTVSCADIIALAAREAVAQNGGPNIRVPLGRLDGFDASASAATKFLPLATISAAGTIDLFGAMGMTPEESVAILGSHTVGVAHCTNFANRLYPQLDPNLGLVFGASLRARCPRLAPVNLVATLDTTFLRFDNSYFRNVLNNRGLLTADLNLALDPRTRPIVETFANDQDAFFQAFSSAFVKLTSYRVHTGNQGEVRLNCHFTNS</sequence>
<evidence type="ECO:0000256" key="8">
    <source>
        <dbReference type="ARBA" id="ARBA00023004"/>
    </source>
</evidence>
<dbReference type="GO" id="GO:0046872">
    <property type="term" value="F:metal ion binding"/>
    <property type="evidence" value="ECO:0007669"/>
    <property type="project" value="UniProtKB-UniRule"/>
</dbReference>
<dbReference type="PANTHER" id="PTHR31517">
    <property type="match status" value="1"/>
</dbReference>
<protein>
    <recommendedName>
        <fullName evidence="2 16">Peroxidase</fullName>
        <ecNumber evidence="2 16">1.11.1.7</ecNumber>
    </recommendedName>
</protein>
<keyword evidence="16" id="KW-0376">Hydrogen peroxide</keyword>
<feature type="disulfide bond" evidence="15">
    <location>
        <begin position="35"/>
        <end position="113"/>
    </location>
</feature>
<dbReference type="PRINTS" id="PR00461">
    <property type="entry name" value="PLPEROXIDASE"/>
</dbReference>
<feature type="chain" id="PRO_5035965842" description="Peroxidase" evidence="16">
    <location>
        <begin position="26"/>
        <end position="318"/>
    </location>
</feature>
<keyword evidence="16" id="KW-0964">Secreted</keyword>
<dbReference type="GO" id="GO:0140825">
    <property type="term" value="F:lactoperoxidase activity"/>
    <property type="evidence" value="ECO:0007669"/>
    <property type="project" value="UniProtKB-EC"/>
</dbReference>
<feature type="binding site" evidence="13">
    <location>
        <position position="69"/>
    </location>
    <ligand>
        <name>Ca(2+)</name>
        <dbReference type="ChEBI" id="CHEBI:29108"/>
        <label>1</label>
    </ligand>
</feature>
<dbReference type="EMBL" id="CM035422">
    <property type="protein sequence ID" value="KAH7372560.1"/>
    <property type="molecule type" value="Genomic_DNA"/>
</dbReference>
<dbReference type="InterPro" id="IPR010255">
    <property type="entry name" value="Haem_peroxidase_sf"/>
</dbReference>
<feature type="binding site" evidence="13">
    <location>
        <position position="245"/>
    </location>
    <ligand>
        <name>Ca(2+)</name>
        <dbReference type="ChEBI" id="CHEBI:29108"/>
        <label>2</label>
    </ligand>
</feature>
<dbReference type="PRINTS" id="PR00458">
    <property type="entry name" value="PEROXIDASE"/>
</dbReference>
<feature type="binding site" evidence="13">
    <location>
        <position position="75"/>
    </location>
    <ligand>
        <name>Ca(2+)</name>
        <dbReference type="ChEBI" id="CHEBI:29108"/>
        <label>1</label>
    </ligand>
</feature>
<dbReference type="PANTHER" id="PTHR31517:SF81">
    <property type="entry name" value="PEROXIDASE"/>
    <property type="match status" value="1"/>
</dbReference>
<dbReference type="Pfam" id="PF00141">
    <property type="entry name" value="peroxidase"/>
    <property type="match status" value="1"/>
</dbReference>
<dbReference type="InterPro" id="IPR000823">
    <property type="entry name" value="Peroxidase_pln"/>
</dbReference>
<keyword evidence="5 13" id="KW-0479">Metal-binding</keyword>
<feature type="binding site" evidence="13">
    <location>
        <position position="87"/>
    </location>
    <ligand>
        <name>Ca(2+)</name>
        <dbReference type="ChEBI" id="CHEBI:29108"/>
        <label>1</label>
    </ligand>
</feature>
<evidence type="ECO:0000256" key="16">
    <source>
        <dbReference type="RuleBase" id="RU362060"/>
    </source>
</evidence>
<feature type="domain" description="Plant heme peroxidase family profile" evidence="17">
    <location>
        <begin position="25"/>
        <end position="317"/>
    </location>
</feature>
<evidence type="ECO:0000256" key="6">
    <source>
        <dbReference type="ARBA" id="ARBA00022837"/>
    </source>
</evidence>
<proteinExistence type="inferred from homology"/>
<evidence type="ECO:0000256" key="11">
    <source>
        <dbReference type="PIRSR" id="PIRSR600823-1"/>
    </source>
</evidence>
<feature type="signal peptide" evidence="16">
    <location>
        <begin position="1"/>
        <end position="25"/>
    </location>
</feature>
<evidence type="ECO:0000256" key="14">
    <source>
        <dbReference type="PIRSR" id="PIRSR600823-4"/>
    </source>
</evidence>
<evidence type="ECO:0000256" key="4">
    <source>
        <dbReference type="ARBA" id="ARBA00022617"/>
    </source>
</evidence>
<dbReference type="AlphaFoldDB" id="A0A8T2SWT2"/>
<evidence type="ECO:0000256" key="10">
    <source>
        <dbReference type="ARBA" id="ARBA00023180"/>
    </source>
</evidence>
<dbReference type="PROSITE" id="PS50873">
    <property type="entry name" value="PEROXIDASE_4"/>
    <property type="match status" value="1"/>
</dbReference>
<feature type="binding site" evidence="13">
    <location>
        <position position="71"/>
    </location>
    <ligand>
        <name>Ca(2+)</name>
        <dbReference type="ChEBI" id="CHEBI:29108"/>
        <label>1</label>
    </ligand>
</feature>
<gene>
    <name evidence="18" type="ORF">KP509_17G009900</name>
</gene>
<feature type="binding site" evidence="12">
    <location>
        <position position="161"/>
    </location>
    <ligand>
        <name>substrate</name>
    </ligand>
</feature>
<comment type="function">
    <text evidence="16">Removal of H(2)O(2), oxidation of toxic reductants, biosynthesis and degradation of lignin, suberization, auxin catabolism, response to environmental stresses such as wounding, pathogen attack and oxidative stress.</text>
</comment>
<keyword evidence="4 16" id="KW-0349">Heme</keyword>
<dbReference type="GO" id="GO:0006979">
    <property type="term" value="P:response to oxidative stress"/>
    <property type="evidence" value="ECO:0007669"/>
    <property type="project" value="UniProtKB-UniRule"/>
</dbReference>
<dbReference type="EC" id="1.11.1.7" evidence="2 16"/>
<feature type="disulfide bond" evidence="15">
    <location>
        <begin position="198"/>
        <end position="225"/>
    </location>
</feature>
<dbReference type="OMA" id="NGMAMAR"/>
<dbReference type="GO" id="GO:0005576">
    <property type="term" value="C:extracellular region"/>
    <property type="evidence" value="ECO:0007669"/>
    <property type="project" value="UniProtKB-SubCell"/>
</dbReference>
<keyword evidence="7 16" id="KW-0560">Oxidoreductase</keyword>
<evidence type="ECO:0000256" key="9">
    <source>
        <dbReference type="ARBA" id="ARBA00023157"/>
    </source>
</evidence>
<evidence type="ECO:0000256" key="3">
    <source>
        <dbReference type="ARBA" id="ARBA00022559"/>
    </source>
</evidence>
<dbReference type="InterPro" id="IPR002016">
    <property type="entry name" value="Haem_peroxidase"/>
</dbReference>
<keyword evidence="9 15" id="KW-1015">Disulfide bond</keyword>
<dbReference type="Gene3D" id="1.10.420.10">
    <property type="entry name" value="Peroxidase, domain 2"/>
    <property type="match status" value="1"/>
</dbReference>
<keyword evidence="8 13" id="KW-0408">Iron</keyword>
<dbReference type="InterPro" id="IPR033905">
    <property type="entry name" value="Secretory_peroxidase"/>
</dbReference>
<dbReference type="GO" id="GO:0020037">
    <property type="term" value="F:heme binding"/>
    <property type="evidence" value="ECO:0007669"/>
    <property type="project" value="UniProtKB-UniRule"/>
</dbReference>
<feature type="binding site" evidence="13">
    <location>
        <position position="240"/>
    </location>
    <ligand>
        <name>Ca(2+)</name>
        <dbReference type="ChEBI" id="CHEBI:29108"/>
        <label>2</label>
    </ligand>
</feature>
<evidence type="ECO:0000256" key="5">
    <source>
        <dbReference type="ARBA" id="ARBA00022723"/>
    </source>
</evidence>
<organism evidence="18 19">
    <name type="scientific">Ceratopteris richardii</name>
    <name type="common">Triangle waterfern</name>
    <dbReference type="NCBI Taxonomy" id="49495"/>
    <lineage>
        <taxon>Eukaryota</taxon>
        <taxon>Viridiplantae</taxon>
        <taxon>Streptophyta</taxon>
        <taxon>Embryophyta</taxon>
        <taxon>Tracheophyta</taxon>
        <taxon>Polypodiopsida</taxon>
        <taxon>Polypodiidae</taxon>
        <taxon>Polypodiales</taxon>
        <taxon>Pteridineae</taxon>
        <taxon>Pteridaceae</taxon>
        <taxon>Parkerioideae</taxon>
        <taxon>Ceratopteris</taxon>
    </lineage>
</organism>
<dbReference type="SUPFAM" id="SSF48113">
    <property type="entry name" value="Heme-dependent peroxidases"/>
    <property type="match status" value="1"/>
</dbReference>
<evidence type="ECO:0000313" key="19">
    <source>
        <dbReference type="Proteomes" id="UP000825935"/>
    </source>
</evidence>
<reference evidence="18" key="1">
    <citation type="submission" date="2021-08" db="EMBL/GenBank/DDBJ databases">
        <title>WGS assembly of Ceratopteris richardii.</title>
        <authorList>
            <person name="Marchant D.B."/>
            <person name="Chen G."/>
            <person name="Jenkins J."/>
            <person name="Shu S."/>
            <person name="Leebens-Mack J."/>
            <person name="Grimwood J."/>
            <person name="Schmutz J."/>
            <person name="Soltis P."/>
            <person name="Soltis D."/>
            <person name="Chen Z.-H."/>
        </authorList>
    </citation>
    <scope>NUCLEOTIDE SEQUENCE</scope>
    <source>
        <strain evidence="18">Whitten #5841</strain>
        <tissue evidence="18">Leaf</tissue>
    </source>
</reference>
<keyword evidence="10" id="KW-0325">Glycoprotein</keyword>
<feature type="binding site" evidence="13">
    <location>
        <position position="238"/>
    </location>
    <ligand>
        <name>Ca(2+)</name>
        <dbReference type="ChEBI" id="CHEBI:29108"/>
        <label>2</label>
    </ligand>
</feature>
<comment type="caution">
    <text evidence="18">The sequence shown here is derived from an EMBL/GenBank/DDBJ whole genome shotgun (WGS) entry which is preliminary data.</text>
</comment>
<comment type="similarity">
    <text evidence="16">Belongs to the peroxidase family. Classical plant (class III) peroxidase subfamily.</text>
</comment>
<evidence type="ECO:0000256" key="12">
    <source>
        <dbReference type="PIRSR" id="PIRSR600823-2"/>
    </source>
</evidence>
<dbReference type="CDD" id="cd00693">
    <property type="entry name" value="secretory_peroxidase"/>
    <property type="match status" value="1"/>
</dbReference>
<dbReference type="OrthoDB" id="2113341at2759"/>
<feature type="binding site" evidence="13">
    <location>
        <position position="66"/>
    </location>
    <ligand>
        <name>Ca(2+)</name>
        <dbReference type="ChEBI" id="CHEBI:29108"/>
        <label>1</label>
    </ligand>
</feature>
<evidence type="ECO:0000256" key="7">
    <source>
        <dbReference type="ARBA" id="ARBA00023002"/>
    </source>
</evidence>
<feature type="disulfide bond" evidence="15">
    <location>
        <begin position="67"/>
        <end position="72"/>
    </location>
</feature>
<dbReference type="FunFam" id="1.10.420.10:FF:000006">
    <property type="entry name" value="Peroxidase"/>
    <property type="match status" value="1"/>
</dbReference>
<comment type="subcellular location">
    <subcellularLocation>
        <location evidence="16">Secreted</location>
    </subcellularLocation>
</comment>
<comment type="cofactor">
    <cofactor evidence="13 16">
        <name>Ca(2+)</name>
        <dbReference type="ChEBI" id="CHEBI:29108"/>
    </cofactor>
    <text evidence="13 16">Binds 2 calcium ions per subunit.</text>
</comment>
<evidence type="ECO:0000256" key="2">
    <source>
        <dbReference type="ARBA" id="ARBA00012313"/>
    </source>
</evidence>
<dbReference type="Gene3D" id="1.10.520.10">
    <property type="match status" value="1"/>
</dbReference>
<dbReference type="Proteomes" id="UP000825935">
    <property type="component" value="Chromosome 17"/>
</dbReference>
<evidence type="ECO:0000313" key="18">
    <source>
        <dbReference type="EMBL" id="KAH7372560.1"/>
    </source>
</evidence>
<feature type="disulfide bond" evidence="15">
    <location>
        <begin position="119"/>
        <end position="313"/>
    </location>
</feature>
<feature type="active site" description="Proton acceptor" evidence="11">
    <location>
        <position position="65"/>
    </location>
</feature>
<keyword evidence="3 16" id="KW-0575">Peroxidase</keyword>
<keyword evidence="19" id="KW-1185">Reference proteome</keyword>
<keyword evidence="6 13" id="KW-0106">Calcium</keyword>
<evidence type="ECO:0000259" key="17">
    <source>
        <dbReference type="PROSITE" id="PS50873"/>
    </source>
</evidence>
<comment type="cofactor">
    <cofactor evidence="13 16">
        <name>heme b</name>
        <dbReference type="ChEBI" id="CHEBI:60344"/>
    </cofactor>
    <text evidence="13 16">Binds 1 heme b (iron(II)-protoporphyrin IX) group per subunit.</text>
</comment>
<dbReference type="GO" id="GO:0042744">
    <property type="term" value="P:hydrogen peroxide catabolic process"/>
    <property type="evidence" value="ECO:0007669"/>
    <property type="project" value="UniProtKB-KW"/>
</dbReference>
<comment type="catalytic activity">
    <reaction evidence="1 16">
        <text>2 a phenolic donor + H2O2 = 2 a phenolic radical donor + 2 H2O</text>
        <dbReference type="Rhea" id="RHEA:56136"/>
        <dbReference type="ChEBI" id="CHEBI:15377"/>
        <dbReference type="ChEBI" id="CHEBI:16240"/>
        <dbReference type="ChEBI" id="CHEBI:139520"/>
        <dbReference type="ChEBI" id="CHEBI:139521"/>
        <dbReference type="EC" id="1.11.1.7"/>
    </reaction>
</comment>